<organism evidence="4 5">
    <name type="scientific">Sporothrix epigloea</name>
    <dbReference type="NCBI Taxonomy" id="1892477"/>
    <lineage>
        <taxon>Eukaryota</taxon>
        <taxon>Fungi</taxon>
        <taxon>Dikarya</taxon>
        <taxon>Ascomycota</taxon>
        <taxon>Pezizomycotina</taxon>
        <taxon>Sordariomycetes</taxon>
        <taxon>Sordariomycetidae</taxon>
        <taxon>Ophiostomatales</taxon>
        <taxon>Ophiostomataceae</taxon>
        <taxon>Sporothrix</taxon>
    </lineage>
</organism>
<feature type="compositionally biased region" description="Polar residues" evidence="1">
    <location>
        <begin position="205"/>
        <end position="217"/>
    </location>
</feature>
<dbReference type="Pfam" id="PF21666">
    <property type="entry name" value="DUF4246_N"/>
    <property type="match status" value="1"/>
</dbReference>
<feature type="domain" description="DUF4246" evidence="3">
    <location>
        <begin position="14"/>
        <end position="81"/>
    </location>
</feature>
<evidence type="ECO:0000313" key="4">
    <source>
        <dbReference type="EMBL" id="CAK7273643.1"/>
    </source>
</evidence>
<feature type="non-terminal residue" evidence="4">
    <location>
        <position position="646"/>
    </location>
</feature>
<sequence>MSDFDNSGRGPLRVPGFDWIPINYELPVEARFAHGFNEWHLIFMVTAQEVAMVAVMDRLTDKPNWFIDVFDDAVVAQWRAELERDHFIMNPRLMRGKTWPWCVQELRDKAGYFKEHHHIRVLDTGSCVCKADSTELQNLGAIFRSAVQPLAEQHQERVAENQMSKPGQDIEAGPASTQAGDDTVEDTQSVVATSQGVQDEHAAGNNDSLSQFNTQQRQSEDGTSALGVDNLTHLFDDAASDDAASDDVALDDVALDDAASDDATTNHVTPGYELYWHWQGQDNLPDIEESAYMISKLVDPLLFPLCYGETVVLQNGGAVKLEDMPASYNSAQAALSQKPAIARDDKCFPILAGQNHETTFDWSLRYQRLPCEVEFIPGGQIDCEVKITSYINGLHPDNTELYGAIERVLSRCIKPWNDCIVRGRDGMSDEENLCQMGPTAGRIVTFGVEWENELPEWATEFRVPTERRRQSYQEQLRNQVEIDPQDYRDVIGKEHLKLPPRDSKLWDLARSYLCKPEPPYSDGTAHAENVPVPDAWDVGDERTWDLLCQKTERVVCHKHPEPGTELSYEEWKLGRHDCRPTVDEGNAAAGGRQFTPPIAPPHIPYSVALQDTFRDQGLQVLVEISSIELSPETPAYGPDNAAWAEA</sequence>
<dbReference type="Proteomes" id="UP001642501">
    <property type="component" value="Unassembled WGS sequence"/>
</dbReference>
<evidence type="ECO:0000259" key="2">
    <source>
        <dbReference type="Pfam" id="PF14033"/>
    </source>
</evidence>
<feature type="domain" description="DUF4246" evidence="2">
    <location>
        <begin position="97"/>
        <end position="158"/>
    </location>
</feature>
<feature type="compositionally biased region" description="Polar residues" evidence="1">
    <location>
        <begin position="175"/>
        <end position="197"/>
    </location>
</feature>
<dbReference type="InterPro" id="IPR049207">
    <property type="entry name" value="DUF4246_N"/>
</dbReference>
<feature type="domain" description="DUF4246" evidence="2">
    <location>
        <begin position="290"/>
        <end position="637"/>
    </location>
</feature>
<evidence type="ECO:0000256" key="1">
    <source>
        <dbReference type="SAM" id="MobiDB-lite"/>
    </source>
</evidence>
<dbReference type="Pfam" id="PF14033">
    <property type="entry name" value="DUF4246"/>
    <property type="match status" value="2"/>
</dbReference>
<protein>
    <submittedName>
        <fullName evidence="4">Uncharacterized protein</fullName>
    </submittedName>
</protein>
<dbReference type="PANTHER" id="PTHR33119:SF1">
    <property type="entry name" value="FE2OG DIOXYGENASE DOMAIN-CONTAINING PROTEIN"/>
    <property type="match status" value="1"/>
</dbReference>
<feature type="region of interest" description="Disordered" evidence="1">
    <location>
        <begin position="153"/>
        <end position="222"/>
    </location>
</feature>
<proteinExistence type="predicted"/>
<dbReference type="InterPro" id="IPR025340">
    <property type="entry name" value="DUF4246"/>
</dbReference>
<dbReference type="EMBL" id="CAWUOM010000140">
    <property type="protein sequence ID" value="CAK7273643.1"/>
    <property type="molecule type" value="Genomic_DNA"/>
</dbReference>
<gene>
    <name evidence="4" type="ORF">SEPCBS57363_005752</name>
</gene>
<evidence type="ECO:0000259" key="3">
    <source>
        <dbReference type="Pfam" id="PF21666"/>
    </source>
</evidence>
<keyword evidence="5" id="KW-1185">Reference proteome</keyword>
<name>A0ABP0E172_9PEZI</name>
<dbReference type="InterPro" id="IPR049192">
    <property type="entry name" value="DUF4246_C"/>
</dbReference>
<dbReference type="PANTHER" id="PTHR33119">
    <property type="entry name" value="IFI3P"/>
    <property type="match status" value="1"/>
</dbReference>
<reference evidence="4 5" key="1">
    <citation type="submission" date="2024-01" db="EMBL/GenBank/DDBJ databases">
        <authorList>
            <person name="Allen C."/>
            <person name="Tagirdzhanova G."/>
        </authorList>
    </citation>
    <scope>NUCLEOTIDE SEQUENCE [LARGE SCALE GENOMIC DNA]</scope>
    <source>
        <strain evidence="4 5">CBS 573.63</strain>
    </source>
</reference>
<comment type="caution">
    <text evidence="4">The sequence shown here is derived from an EMBL/GenBank/DDBJ whole genome shotgun (WGS) entry which is preliminary data.</text>
</comment>
<accession>A0ABP0E172</accession>
<evidence type="ECO:0000313" key="5">
    <source>
        <dbReference type="Proteomes" id="UP001642501"/>
    </source>
</evidence>